<dbReference type="Pfam" id="PF10942">
    <property type="entry name" value="DUF2619"/>
    <property type="match status" value="1"/>
</dbReference>
<proteinExistence type="predicted"/>
<keyword evidence="1" id="KW-0472">Membrane</keyword>
<comment type="caution">
    <text evidence="2">The sequence shown here is derived from an EMBL/GenBank/DDBJ whole genome shotgun (WGS) entry which is preliminary data.</text>
</comment>
<dbReference type="InterPro" id="IPR020390">
    <property type="entry name" value="Uncharacterised_YqhV"/>
</dbReference>
<evidence type="ECO:0000256" key="1">
    <source>
        <dbReference type="SAM" id="Phobius"/>
    </source>
</evidence>
<dbReference type="EMBL" id="JAROCA020000002">
    <property type="protein sequence ID" value="MDY0406558.1"/>
    <property type="molecule type" value="Genomic_DNA"/>
</dbReference>
<reference evidence="2 3" key="1">
    <citation type="submission" date="2023-10" db="EMBL/GenBank/DDBJ databases">
        <title>179-bfca-hs.</title>
        <authorList>
            <person name="Miliotis G."/>
            <person name="Sengupta P."/>
            <person name="Hameed A."/>
            <person name="Chuvochina M."/>
            <person name="Mcdonagh F."/>
            <person name="Simpson A.C."/>
            <person name="Singh N.K."/>
            <person name="Rekha P.D."/>
            <person name="Raman K."/>
            <person name="Hugenholtz P."/>
            <person name="Venkateswaran K."/>
        </authorList>
    </citation>
    <scope>NUCLEOTIDE SEQUENCE [LARGE SCALE GENOMIC DNA]</scope>
    <source>
        <strain evidence="2 3">179-BFC-A-HS</strain>
    </source>
</reference>
<organism evidence="2 3">
    <name type="scientific">Tigheibacillus jepli</name>
    <dbReference type="NCBI Taxonomy" id="3035914"/>
    <lineage>
        <taxon>Bacteria</taxon>
        <taxon>Bacillati</taxon>
        <taxon>Bacillota</taxon>
        <taxon>Bacilli</taxon>
        <taxon>Bacillales</taxon>
        <taxon>Bacillaceae</taxon>
        <taxon>Tigheibacillus</taxon>
    </lineage>
</organism>
<sequence length="92" mass="10065">MFTILEKTIAFMALLRILSGCIEVFAAYLMIRFNDIEKALIINSSLALIGPLILILTTTIGIFGIADKLSFSKVFWIALGVGCILYGVKHNG</sequence>
<evidence type="ECO:0000313" key="3">
    <source>
        <dbReference type="Proteomes" id="UP001228376"/>
    </source>
</evidence>
<keyword evidence="1" id="KW-0812">Transmembrane</keyword>
<keyword evidence="1" id="KW-1133">Transmembrane helix</keyword>
<dbReference type="RefSeq" id="WP_306067033.1">
    <property type="nucleotide sequence ID" value="NZ_JAROCA020000002.1"/>
</dbReference>
<accession>A0ABU5CJL9</accession>
<dbReference type="Proteomes" id="UP001228376">
    <property type="component" value="Unassembled WGS sequence"/>
</dbReference>
<feature type="transmembrane region" description="Helical" evidence="1">
    <location>
        <begin position="40"/>
        <end position="65"/>
    </location>
</feature>
<feature type="transmembrane region" description="Helical" evidence="1">
    <location>
        <begin position="71"/>
        <end position="88"/>
    </location>
</feature>
<feature type="transmembrane region" description="Helical" evidence="1">
    <location>
        <begin position="12"/>
        <end position="31"/>
    </location>
</feature>
<evidence type="ECO:0000313" key="2">
    <source>
        <dbReference type="EMBL" id="MDY0406558.1"/>
    </source>
</evidence>
<protein>
    <submittedName>
        <fullName evidence="2">YqhV family protein</fullName>
    </submittedName>
</protein>
<name>A0ABU5CJL9_9BACI</name>
<gene>
    <name evidence="2" type="ORF">P5G51_015360</name>
</gene>
<keyword evidence="3" id="KW-1185">Reference proteome</keyword>